<dbReference type="PANTHER" id="PTHR45339">
    <property type="entry name" value="HYBRID SIGNAL TRANSDUCTION HISTIDINE KINASE J"/>
    <property type="match status" value="1"/>
</dbReference>
<feature type="transmembrane region" description="Helical" evidence="4">
    <location>
        <begin position="168"/>
        <end position="187"/>
    </location>
</feature>
<dbReference type="CDD" id="cd17546">
    <property type="entry name" value="REC_hyHK_CKI1_RcsC-like"/>
    <property type="match status" value="1"/>
</dbReference>
<dbReference type="Proteomes" id="UP000036426">
    <property type="component" value="Unassembled WGS sequence"/>
</dbReference>
<evidence type="ECO:0000313" key="6">
    <source>
        <dbReference type="EMBL" id="KLV01159.1"/>
    </source>
</evidence>
<keyword evidence="1 3" id="KW-0597">Phosphoprotein</keyword>
<dbReference type="PATRIC" id="fig|754436.4.peg.1778"/>
<proteinExistence type="predicted"/>
<dbReference type="InterPro" id="IPR001789">
    <property type="entry name" value="Sig_transdc_resp-reg_receiver"/>
</dbReference>
<dbReference type="RefSeq" id="WP_047873952.1">
    <property type="nucleotide sequence ID" value="NZ_BMYC01000009.1"/>
</dbReference>
<dbReference type="OrthoDB" id="9800897at2"/>
<comment type="caution">
    <text evidence="6">The sequence shown here is derived from an EMBL/GenBank/DDBJ whole genome shotgun (WGS) entry which is preliminary data.</text>
</comment>
<keyword evidence="2" id="KW-0902">Two-component regulatory system</keyword>
<dbReference type="PANTHER" id="PTHR45339:SF1">
    <property type="entry name" value="HYBRID SIGNAL TRANSDUCTION HISTIDINE KINASE J"/>
    <property type="match status" value="1"/>
</dbReference>
<organism evidence="6 7">
    <name type="scientific">Photobacterium aphoticum</name>
    <dbReference type="NCBI Taxonomy" id="754436"/>
    <lineage>
        <taxon>Bacteria</taxon>
        <taxon>Pseudomonadati</taxon>
        <taxon>Pseudomonadota</taxon>
        <taxon>Gammaproteobacteria</taxon>
        <taxon>Vibrionales</taxon>
        <taxon>Vibrionaceae</taxon>
        <taxon>Photobacterium</taxon>
    </lineage>
</organism>
<keyword evidence="4" id="KW-0812">Transmembrane</keyword>
<dbReference type="AlphaFoldDB" id="A0A0J1GNZ2"/>
<evidence type="ECO:0000313" key="7">
    <source>
        <dbReference type="Proteomes" id="UP000036426"/>
    </source>
</evidence>
<accession>A0A0J1GNZ2</accession>
<dbReference type="PROSITE" id="PS50110">
    <property type="entry name" value="RESPONSE_REGULATORY"/>
    <property type="match status" value="1"/>
</dbReference>
<name>A0A0J1GNZ2_9GAMM</name>
<sequence>MTFTHSALACFAIAVLIQSVIGWQWWQAQTRHDAALQTPLVQQSNALVTQSEQLLRTTLTCQAPQCTAAAPEIHTAIDQLTTTITAYQHAASQEKSQISLVGDSALPMLQVAITRFRDTQGQNTQDLNTQAIAPFNQAVFAFVSSQQARHQQLLQMINQQYQHSQQQLFRQGVGVFVLFGVAILILARQRQKRVASKHPAQNAQQDIEHLANQLANIDAHGIQTQLNNLALSPSERRIYANLSAIFEDVESQKRNADLYRQLYALIGYEIRGMTNTIQGGVRLIAQDAGENGAVMARDITLATNTLSDLADNYNRLISGGNNAPTGNVSFLPLLSELVVHLTAKTQHTQRRFDCHFGDNLPEQIEGNSTSLFWVLFLQLSNAISAQSKDHTLLNIVTEAAKDVEQTRLRFDALFLPSHQMALTAIEQAQWENVDEKSGINDEWSKAILSHVKRVKSQWAQATVTTQDDETVTLQKLRIDIDITPKRFYRVERTLEKKQVMICTDSPLQIDLMSRMLTQYGATVKVVRAANDIFKALPQIGAFDAIIITDTIKGIQLKSFCKTLSSRLKKTKKTKLFLAASESSTVQDTHEYVDKVFYTPFIAHDLIPNLTEAMQAEEDTEEQTHNTFLIVEDDRVQQFLLKQLLSKQGYDAHTVSDGSQAVEYMQEDGADIVFMDCIMPGMGGIEATKLIRQQERERNTPQSATIIGATALTSASEHKLCIEAGMDYVISKPYKNDEIIKVIKKYMAIQKIC</sequence>
<dbReference type="Pfam" id="PF00072">
    <property type="entry name" value="Response_reg"/>
    <property type="match status" value="1"/>
</dbReference>
<dbReference type="GO" id="GO:0000160">
    <property type="term" value="P:phosphorelay signal transduction system"/>
    <property type="evidence" value="ECO:0007669"/>
    <property type="project" value="UniProtKB-KW"/>
</dbReference>
<keyword evidence="4" id="KW-1133">Transmembrane helix</keyword>
<evidence type="ECO:0000259" key="5">
    <source>
        <dbReference type="PROSITE" id="PS50110"/>
    </source>
</evidence>
<dbReference type="SMART" id="SM00448">
    <property type="entry name" value="REC"/>
    <property type="match status" value="1"/>
</dbReference>
<evidence type="ECO:0000256" key="4">
    <source>
        <dbReference type="SAM" id="Phobius"/>
    </source>
</evidence>
<dbReference type="SUPFAM" id="SSF52172">
    <property type="entry name" value="CheY-like"/>
    <property type="match status" value="1"/>
</dbReference>
<dbReference type="InterPro" id="IPR011006">
    <property type="entry name" value="CheY-like_superfamily"/>
</dbReference>
<feature type="domain" description="Response regulatory" evidence="5">
    <location>
        <begin position="626"/>
        <end position="746"/>
    </location>
</feature>
<dbReference type="EMBL" id="LDOV01000016">
    <property type="protein sequence ID" value="KLV01159.1"/>
    <property type="molecule type" value="Genomic_DNA"/>
</dbReference>
<keyword evidence="4" id="KW-0472">Membrane</keyword>
<feature type="modified residue" description="4-aspartylphosphate" evidence="3">
    <location>
        <position position="675"/>
    </location>
</feature>
<evidence type="ECO:0000256" key="2">
    <source>
        <dbReference type="ARBA" id="ARBA00023012"/>
    </source>
</evidence>
<dbReference type="Gene3D" id="3.40.50.2300">
    <property type="match status" value="2"/>
</dbReference>
<keyword evidence="7" id="KW-1185">Reference proteome</keyword>
<evidence type="ECO:0000256" key="3">
    <source>
        <dbReference type="PROSITE-ProRule" id="PRU00169"/>
    </source>
</evidence>
<reference evidence="6 7" key="1">
    <citation type="submission" date="2015-05" db="EMBL/GenBank/DDBJ databases">
        <title>Photobacterium galathea sp. nov.</title>
        <authorList>
            <person name="Machado H."/>
            <person name="Gram L."/>
        </authorList>
    </citation>
    <scope>NUCLEOTIDE SEQUENCE [LARGE SCALE GENOMIC DNA]</scope>
    <source>
        <strain evidence="6 7">DSM 25995</strain>
    </source>
</reference>
<gene>
    <name evidence="6" type="ORF">ABT58_08425</name>
</gene>
<protein>
    <submittedName>
        <fullName evidence="6">Chemotaxis protein CheY</fullName>
    </submittedName>
</protein>
<evidence type="ECO:0000256" key="1">
    <source>
        <dbReference type="ARBA" id="ARBA00022553"/>
    </source>
</evidence>